<dbReference type="RefSeq" id="WP_202345938.1">
    <property type="nucleotide sequence ID" value="NZ_BAAAPI010000010.1"/>
</dbReference>
<comment type="caution">
    <text evidence="2">The sequence shown here is derived from an EMBL/GenBank/DDBJ whole genome shotgun (WGS) entry which is preliminary data.</text>
</comment>
<proteinExistence type="predicted"/>
<evidence type="ECO:0000313" key="3">
    <source>
        <dbReference type="Proteomes" id="UP001645859"/>
    </source>
</evidence>
<sequence>MTAEDSPISAPSGAHAAEIPARDAAELLGALTTLVSRWTSHEFQREVAVASTIDLDPTAIRALHLLGRAGGTATPSQIATELHLSRPSTSKLLARLSAAELLDRAPQAGDRRSALITLTPRGRAAYQGLHDAGLAMIAAATRGWAAADRAALVRLLPRFLTSLTTPPPQ</sequence>
<reference evidence="2 3" key="1">
    <citation type="submission" date="2018-09" db="EMBL/GenBank/DDBJ databases">
        <title>Comparative genomics of Leucobacter spp.</title>
        <authorList>
            <person name="Reis A.C."/>
            <person name="Kolvenbach B.A."/>
            <person name="Corvini P.F.X."/>
            <person name="Nunes O.C."/>
        </authorList>
    </citation>
    <scope>NUCLEOTIDE SEQUENCE [LARGE SCALE GENOMIC DNA]</scope>
    <source>
        <strain evidence="2 3">TAN 31504</strain>
    </source>
</reference>
<dbReference type="InterPro" id="IPR000835">
    <property type="entry name" value="HTH_MarR-typ"/>
</dbReference>
<dbReference type="Gene3D" id="1.10.10.10">
    <property type="entry name" value="Winged helix-like DNA-binding domain superfamily/Winged helix DNA-binding domain"/>
    <property type="match status" value="1"/>
</dbReference>
<dbReference type="EMBL" id="QYAC01000009">
    <property type="protein sequence ID" value="MBL3680665.1"/>
    <property type="molecule type" value="Genomic_DNA"/>
</dbReference>
<dbReference type="SUPFAM" id="SSF46785">
    <property type="entry name" value="Winged helix' DNA-binding domain"/>
    <property type="match status" value="1"/>
</dbReference>
<name>A0ABS1SJF6_9MICO</name>
<protein>
    <submittedName>
        <fullName evidence="2">MarR family transcriptional regulator</fullName>
    </submittedName>
</protein>
<dbReference type="PRINTS" id="PR00598">
    <property type="entry name" value="HTHMARR"/>
</dbReference>
<organism evidence="2 3">
    <name type="scientific">Leucobacter chromiireducens subsp. solipictus</name>
    <dbReference type="NCBI Taxonomy" id="398235"/>
    <lineage>
        <taxon>Bacteria</taxon>
        <taxon>Bacillati</taxon>
        <taxon>Actinomycetota</taxon>
        <taxon>Actinomycetes</taxon>
        <taxon>Micrococcales</taxon>
        <taxon>Microbacteriaceae</taxon>
        <taxon>Leucobacter</taxon>
    </lineage>
</organism>
<accession>A0ABS1SJF6</accession>
<dbReference type="SMART" id="SM00347">
    <property type="entry name" value="HTH_MARR"/>
    <property type="match status" value="1"/>
</dbReference>
<dbReference type="Proteomes" id="UP001645859">
    <property type="component" value="Unassembled WGS sequence"/>
</dbReference>
<dbReference type="InterPro" id="IPR036388">
    <property type="entry name" value="WH-like_DNA-bd_sf"/>
</dbReference>
<keyword evidence="3" id="KW-1185">Reference proteome</keyword>
<evidence type="ECO:0000313" key="2">
    <source>
        <dbReference type="EMBL" id="MBL3680665.1"/>
    </source>
</evidence>
<evidence type="ECO:0000259" key="1">
    <source>
        <dbReference type="PROSITE" id="PS50995"/>
    </source>
</evidence>
<feature type="domain" description="HTH marR-type" evidence="1">
    <location>
        <begin position="24"/>
        <end position="161"/>
    </location>
</feature>
<dbReference type="InterPro" id="IPR039422">
    <property type="entry name" value="MarR/SlyA-like"/>
</dbReference>
<dbReference type="InterPro" id="IPR036390">
    <property type="entry name" value="WH_DNA-bd_sf"/>
</dbReference>
<dbReference type="PANTHER" id="PTHR33164:SF43">
    <property type="entry name" value="HTH-TYPE TRANSCRIPTIONAL REPRESSOR YETL"/>
    <property type="match status" value="1"/>
</dbReference>
<dbReference type="PROSITE" id="PS50995">
    <property type="entry name" value="HTH_MARR_2"/>
    <property type="match status" value="1"/>
</dbReference>
<dbReference type="PANTHER" id="PTHR33164">
    <property type="entry name" value="TRANSCRIPTIONAL REGULATOR, MARR FAMILY"/>
    <property type="match status" value="1"/>
</dbReference>
<gene>
    <name evidence="2" type="ORF">D3230_15405</name>
</gene>
<dbReference type="Pfam" id="PF12802">
    <property type="entry name" value="MarR_2"/>
    <property type="match status" value="1"/>
</dbReference>